<evidence type="ECO:0000256" key="2">
    <source>
        <dbReference type="ARBA" id="ARBA00023155"/>
    </source>
</evidence>
<sequence length="197" mass="21192">METPEDSRPSFQRPLTLGAEEEQEQQHGRNAVVSGAGEEGGEKKGLVLSGLAQGGLDQGELTEGQVAEGKGAQEEPAQSSLPQRAAGVGEEGEEKEEEMEGRHDGDGASSSKDDTINQEGGQSRSDHQQPQREAAIPEGSRNQAAGTGLADQRNSLTIFTHSQLRDLERLFQKTHYPCLRVRKDLARCMGVEECAVL</sequence>
<evidence type="ECO:0000259" key="6">
    <source>
        <dbReference type="Pfam" id="PF00046"/>
    </source>
</evidence>
<keyword evidence="1 4" id="KW-0238">DNA-binding</keyword>
<dbReference type="GO" id="GO:0003677">
    <property type="term" value="F:DNA binding"/>
    <property type="evidence" value="ECO:0007669"/>
    <property type="project" value="UniProtKB-KW"/>
</dbReference>
<keyword evidence="8" id="KW-1185">Reference proteome</keyword>
<accession>A0ABQ0FU09</accession>
<name>A0ABQ0FU09_APOSI</name>
<dbReference type="InterPro" id="IPR001356">
    <property type="entry name" value="HD"/>
</dbReference>
<dbReference type="Proteomes" id="UP001623349">
    <property type="component" value="Unassembled WGS sequence"/>
</dbReference>
<evidence type="ECO:0000256" key="4">
    <source>
        <dbReference type="RuleBase" id="RU000682"/>
    </source>
</evidence>
<feature type="region of interest" description="Disordered" evidence="5">
    <location>
        <begin position="1"/>
        <end position="149"/>
    </location>
</feature>
<dbReference type="PANTHER" id="PTHR47465:SF2">
    <property type="entry name" value="HOMEOBOX PROTEIN GPBOX-RELATED"/>
    <property type="match status" value="1"/>
</dbReference>
<comment type="subcellular location">
    <subcellularLocation>
        <location evidence="4">Nucleus</location>
    </subcellularLocation>
</comment>
<dbReference type="InterPro" id="IPR009057">
    <property type="entry name" value="Homeodomain-like_sf"/>
</dbReference>
<dbReference type="SUPFAM" id="SSF46689">
    <property type="entry name" value="Homeodomain-like"/>
    <property type="match status" value="1"/>
</dbReference>
<evidence type="ECO:0000313" key="8">
    <source>
        <dbReference type="Proteomes" id="UP001623349"/>
    </source>
</evidence>
<dbReference type="Pfam" id="PF00046">
    <property type="entry name" value="Homeodomain"/>
    <property type="match status" value="1"/>
</dbReference>
<gene>
    <name evidence="7" type="ORF">APTSU1_001796200</name>
</gene>
<organism evidence="7 8">
    <name type="scientific">Apodemus speciosus</name>
    <name type="common">Large Japanese field mouse</name>
    <dbReference type="NCBI Taxonomy" id="105296"/>
    <lineage>
        <taxon>Eukaryota</taxon>
        <taxon>Metazoa</taxon>
        <taxon>Chordata</taxon>
        <taxon>Craniata</taxon>
        <taxon>Vertebrata</taxon>
        <taxon>Euteleostomi</taxon>
        <taxon>Mammalia</taxon>
        <taxon>Eutheria</taxon>
        <taxon>Euarchontoglires</taxon>
        <taxon>Glires</taxon>
        <taxon>Rodentia</taxon>
        <taxon>Myomorpha</taxon>
        <taxon>Muroidea</taxon>
        <taxon>Muridae</taxon>
        <taxon>Murinae</taxon>
        <taxon>Apodemus</taxon>
    </lineage>
</organism>
<proteinExistence type="predicted"/>
<feature type="domain" description="Homeobox" evidence="6">
    <location>
        <begin position="155"/>
        <end position="196"/>
    </location>
</feature>
<evidence type="ECO:0000256" key="5">
    <source>
        <dbReference type="SAM" id="MobiDB-lite"/>
    </source>
</evidence>
<dbReference type="PANTHER" id="PTHR47465">
    <property type="entry name" value="MCG113260-RELATED-RELATED"/>
    <property type="match status" value="1"/>
</dbReference>
<keyword evidence="2 4" id="KW-0371">Homeobox</keyword>
<feature type="compositionally biased region" description="Basic and acidic residues" evidence="5">
    <location>
        <begin position="100"/>
        <end position="115"/>
    </location>
</feature>
<dbReference type="CDD" id="cd00086">
    <property type="entry name" value="homeodomain"/>
    <property type="match status" value="1"/>
</dbReference>
<reference evidence="7 8" key="1">
    <citation type="submission" date="2024-08" db="EMBL/GenBank/DDBJ databases">
        <title>The draft genome of Apodemus speciosus.</title>
        <authorList>
            <person name="Nabeshima K."/>
            <person name="Suzuki S."/>
            <person name="Onuma M."/>
        </authorList>
    </citation>
    <scope>NUCLEOTIDE SEQUENCE [LARGE SCALE GENOMIC DNA]</scope>
    <source>
        <strain evidence="7">IB14-021</strain>
    </source>
</reference>
<keyword evidence="3 4" id="KW-0539">Nucleus</keyword>
<evidence type="ECO:0000256" key="1">
    <source>
        <dbReference type="ARBA" id="ARBA00023125"/>
    </source>
</evidence>
<protein>
    <submittedName>
        <fullName evidence="7">Homeobox protein GPBOX</fullName>
    </submittedName>
</protein>
<dbReference type="Gene3D" id="1.10.10.60">
    <property type="entry name" value="Homeodomain-like"/>
    <property type="match status" value="1"/>
</dbReference>
<comment type="caution">
    <text evidence="7">The sequence shown here is derived from an EMBL/GenBank/DDBJ whole genome shotgun (WGS) entry which is preliminary data.</text>
</comment>
<feature type="compositionally biased region" description="Acidic residues" evidence="5">
    <location>
        <begin position="90"/>
        <end position="99"/>
    </location>
</feature>
<evidence type="ECO:0000256" key="3">
    <source>
        <dbReference type="ARBA" id="ARBA00023242"/>
    </source>
</evidence>
<evidence type="ECO:0000313" key="7">
    <source>
        <dbReference type="EMBL" id="GAB1302723.1"/>
    </source>
</evidence>
<dbReference type="EMBL" id="BAAFST010000020">
    <property type="protein sequence ID" value="GAB1302723.1"/>
    <property type="molecule type" value="Genomic_DNA"/>
</dbReference>